<organism evidence="6 7">
    <name type="scientific">Micromonospora inyonensis</name>
    <dbReference type="NCBI Taxonomy" id="47866"/>
    <lineage>
        <taxon>Bacteria</taxon>
        <taxon>Bacillati</taxon>
        <taxon>Actinomycetota</taxon>
        <taxon>Actinomycetes</taxon>
        <taxon>Micromonosporales</taxon>
        <taxon>Micromonosporaceae</taxon>
        <taxon>Micromonospora</taxon>
    </lineage>
</organism>
<keyword evidence="7" id="KW-1185">Reference proteome</keyword>
<dbReference type="PROSITE" id="PS50975">
    <property type="entry name" value="ATP_GRASP"/>
    <property type="match status" value="1"/>
</dbReference>
<dbReference type="InterPro" id="IPR011095">
    <property type="entry name" value="Dala_Dala_lig_C"/>
</dbReference>
<dbReference type="GO" id="GO:0009432">
    <property type="term" value="P:SOS response"/>
    <property type="evidence" value="ECO:0007669"/>
    <property type="project" value="TreeGrafter"/>
</dbReference>
<dbReference type="GO" id="GO:0005737">
    <property type="term" value="C:cytoplasm"/>
    <property type="evidence" value="ECO:0007669"/>
    <property type="project" value="TreeGrafter"/>
</dbReference>
<dbReference type="GO" id="GO:0016747">
    <property type="term" value="F:acyltransferase activity, transferring groups other than amino-acyl groups"/>
    <property type="evidence" value="ECO:0007669"/>
    <property type="project" value="InterPro"/>
</dbReference>
<dbReference type="InterPro" id="IPR017534">
    <property type="entry name" value="GNAT-acetyltransferase"/>
</dbReference>
<dbReference type="Gene3D" id="3.40.630.30">
    <property type="match status" value="1"/>
</dbReference>
<dbReference type="GO" id="GO:0008716">
    <property type="term" value="F:D-alanine-D-alanine ligase activity"/>
    <property type="evidence" value="ECO:0007669"/>
    <property type="project" value="InterPro"/>
</dbReference>
<dbReference type="PANTHER" id="PTHR21621">
    <property type="entry name" value="RIBOSOMAL PROTEIN S6 MODIFICATION PROTEIN"/>
    <property type="match status" value="1"/>
</dbReference>
<evidence type="ECO:0000313" key="6">
    <source>
        <dbReference type="EMBL" id="SCL19061.1"/>
    </source>
</evidence>
<evidence type="ECO:0000256" key="1">
    <source>
        <dbReference type="ARBA" id="ARBA00022598"/>
    </source>
</evidence>
<dbReference type="Pfam" id="PF00583">
    <property type="entry name" value="Acetyltransf_1"/>
    <property type="match status" value="1"/>
</dbReference>
<dbReference type="PROSITE" id="PS51186">
    <property type="entry name" value="GNAT"/>
    <property type="match status" value="1"/>
</dbReference>
<protein>
    <submittedName>
        <fullName evidence="6">GNAT-family acetyltransferase TIGR03103</fullName>
    </submittedName>
</protein>
<feature type="region of interest" description="Disordered" evidence="3">
    <location>
        <begin position="1"/>
        <end position="53"/>
    </location>
</feature>
<dbReference type="InterPro" id="IPR000182">
    <property type="entry name" value="GNAT_dom"/>
</dbReference>
<keyword evidence="1" id="KW-0436">Ligase</keyword>
<dbReference type="Gene3D" id="3.30.470.20">
    <property type="entry name" value="ATP-grasp fold, B domain"/>
    <property type="match status" value="2"/>
</dbReference>
<proteinExistence type="predicted"/>
<gene>
    <name evidence="6" type="ORF">GA0074694_2559</name>
</gene>
<keyword evidence="2" id="KW-0067">ATP-binding</keyword>
<dbReference type="GO" id="GO:0046872">
    <property type="term" value="F:metal ion binding"/>
    <property type="evidence" value="ECO:0007669"/>
    <property type="project" value="InterPro"/>
</dbReference>
<dbReference type="InterPro" id="IPR013815">
    <property type="entry name" value="ATP_grasp_subdomain_1"/>
</dbReference>
<feature type="domain" description="N-acetyltransferase" evidence="5">
    <location>
        <begin position="148"/>
        <end position="297"/>
    </location>
</feature>
<evidence type="ECO:0000259" key="4">
    <source>
        <dbReference type="PROSITE" id="PS50975"/>
    </source>
</evidence>
<reference evidence="7" key="1">
    <citation type="submission" date="2016-06" db="EMBL/GenBank/DDBJ databases">
        <authorList>
            <person name="Varghese N."/>
        </authorList>
    </citation>
    <scope>NUCLEOTIDE SEQUENCE [LARGE SCALE GENOMIC DNA]</scope>
    <source>
        <strain evidence="7">DSM 46123</strain>
    </source>
</reference>
<accession>A0A1C6RPG7</accession>
<dbReference type="Gene3D" id="3.30.1490.20">
    <property type="entry name" value="ATP-grasp fold, A domain"/>
    <property type="match status" value="1"/>
</dbReference>
<dbReference type="SUPFAM" id="SSF56059">
    <property type="entry name" value="Glutathione synthetase ATP-binding domain-like"/>
    <property type="match status" value="1"/>
</dbReference>
<evidence type="ECO:0000256" key="3">
    <source>
        <dbReference type="SAM" id="MobiDB-lite"/>
    </source>
</evidence>
<dbReference type="NCBIfam" id="TIGR03103">
    <property type="entry name" value="trio_acet_GNAT"/>
    <property type="match status" value="1"/>
</dbReference>
<dbReference type="Pfam" id="PF07478">
    <property type="entry name" value="Dala_Dala_lig_C"/>
    <property type="match status" value="1"/>
</dbReference>
<name>A0A1C6RPG7_9ACTN</name>
<feature type="compositionally biased region" description="Low complexity" evidence="3">
    <location>
        <begin position="1"/>
        <end position="15"/>
    </location>
</feature>
<dbReference type="SUPFAM" id="SSF55729">
    <property type="entry name" value="Acyl-CoA N-acyltransferases (Nat)"/>
    <property type="match status" value="1"/>
</dbReference>
<dbReference type="GO" id="GO:0018169">
    <property type="term" value="F:ribosomal S6-glutamic acid ligase activity"/>
    <property type="evidence" value="ECO:0007669"/>
    <property type="project" value="TreeGrafter"/>
</dbReference>
<dbReference type="Proteomes" id="UP000198906">
    <property type="component" value="Unassembled WGS sequence"/>
</dbReference>
<evidence type="ECO:0000256" key="2">
    <source>
        <dbReference type="PROSITE-ProRule" id="PRU00409"/>
    </source>
</evidence>
<keyword evidence="2" id="KW-0547">Nucleotide-binding</keyword>
<evidence type="ECO:0000259" key="5">
    <source>
        <dbReference type="PROSITE" id="PS51186"/>
    </source>
</evidence>
<dbReference type="InterPro" id="IPR016181">
    <property type="entry name" value="Acyl_CoA_acyltransferase"/>
</dbReference>
<evidence type="ECO:0000313" key="7">
    <source>
        <dbReference type="Proteomes" id="UP000198906"/>
    </source>
</evidence>
<dbReference type="GO" id="GO:0005524">
    <property type="term" value="F:ATP binding"/>
    <property type="evidence" value="ECO:0007669"/>
    <property type="project" value="UniProtKB-UniRule"/>
</dbReference>
<sequence length="627" mass="66851">MTETLATGAAALTEGQRARVARRRERVGPGGDPVAPGEPAGRSTDPDAVPPAGRTDVVLDCGWGRLVFGQTFRDPADVADVLRSEAAGSRDICIYLRDPHVLVSRLHDELFIDPSLTYRLPLSPDAAPGPGSIGGEPATDGGADLPGLRIRQLRDTADADAVNRIYASNGMVTAPVDVLVANAATPSFLHLVAESATGEIVGTITGVDHVEVFDDPDNGASLWCLTVDFNHAPPGTGQALLTELAARLTDRGRAFVDLSVLAENAGAIRLYERLGFYRTATLCVKRKNPINERLFLPSLPAGYDELNPYARIVADEAMRRGIRVEVTDPAWGELRLTSGGRTILTRESLSELTSAVAMSRCDDKRVTRRILTEAGLSVPRGRTATGDDADEAFLAETGAVVVKPARGEQGNGITVGVRTPEALRTAVELARRYCPDVLIEELRAGEDLRVVVIDHEVVAAAVRRPASVTGDGVHHVTELIERQSRRRAAATGGESRIPIDDMTREVVAEAGYGMHDVLPEGTVLAVRRTANLHTGGTIHDVTGDLHPEIAEACVAASRALDIPVTGLDLLVTAPDQPEHVFIEANERPGLANHEPQPTAERFVDLLFPGTRAPHRLWSPAGTASSTA</sequence>
<keyword evidence="6" id="KW-0808">Transferase</keyword>
<dbReference type="RefSeq" id="WP_091457341.1">
    <property type="nucleotide sequence ID" value="NZ_FMHU01000001.1"/>
</dbReference>
<dbReference type="EMBL" id="FMHU01000001">
    <property type="protein sequence ID" value="SCL19061.1"/>
    <property type="molecule type" value="Genomic_DNA"/>
</dbReference>
<feature type="region of interest" description="Disordered" evidence="3">
    <location>
        <begin position="127"/>
        <end position="146"/>
    </location>
</feature>
<feature type="domain" description="ATP-grasp" evidence="4">
    <location>
        <begin position="368"/>
        <end position="611"/>
    </location>
</feature>
<dbReference type="PANTHER" id="PTHR21621:SF0">
    <property type="entry name" value="BETA-CITRYLGLUTAMATE SYNTHASE B-RELATED"/>
    <property type="match status" value="1"/>
</dbReference>
<dbReference type="InterPro" id="IPR011761">
    <property type="entry name" value="ATP-grasp"/>
</dbReference>
<dbReference type="AlphaFoldDB" id="A0A1C6RPG7"/>
<dbReference type="STRING" id="47866.GA0074694_2559"/>